<organism evidence="1 2">
    <name type="scientific">Leptotrichia trevisanii</name>
    <dbReference type="NCBI Taxonomy" id="109328"/>
    <lineage>
        <taxon>Bacteria</taxon>
        <taxon>Fusobacteriati</taxon>
        <taxon>Fusobacteriota</taxon>
        <taxon>Fusobacteriia</taxon>
        <taxon>Fusobacteriales</taxon>
        <taxon>Leptotrichiaceae</taxon>
        <taxon>Leptotrichia</taxon>
    </lineage>
</organism>
<gene>
    <name evidence="1" type="primary">ndhF</name>
    <name evidence="1" type="ORF">JMUB3870_1473</name>
</gene>
<accession>A0A510K1I8</accession>
<reference evidence="1 2" key="1">
    <citation type="submission" date="2019-07" db="EMBL/GenBank/DDBJ databases">
        <title>Complete Genome Sequence of Leptotrichia trevisanii Strain JMUB3870.</title>
        <authorList>
            <person name="Watanabe S."/>
            <person name="Cui L."/>
        </authorList>
    </citation>
    <scope>NUCLEOTIDE SEQUENCE [LARGE SCALE GENOMIC DNA]</scope>
    <source>
        <strain evidence="1 2">JMUB3870</strain>
    </source>
</reference>
<name>A0A510K1I8_9FUSO</name>
<dbReference type="AlphaFoldDB" id="A0A510K1I8"/>
<keyword evidence="2" id="KW-1185">Reference proteome</keyword>
<proteinExistence type="predicted"/>
<protein>
    <submittedName>
        <fullName evidence="1">Putative NADH dehydrogenase</fullName>
    </submittedName>
</protein>
<dbReference type="EMBL" id="AP019831">
    <property type="protein sequence ID" value="BBM45354.1"/>
    <property type="molecule type" value="Genomic_DNA"/>
</dbReference>
<evidence type="ECO:0000313" key="1">
    <source>
        <dbReference type="EMBL" id="BBM45354.1"/>
    </source>
</evidence>
<dbReference type="Proteomes" id="UP000422644">
    <property type="component" value="Chromosome"/>
</dbReference>
<sequence>MIRNIKINLTNDNFTKIGEKSDERIIIWGKEKSKIACKNFRQNE</sequence>
<evidence type="ECO:0000313" key="2">
    <source>
        <dbReference type="Proteomes" id="UP000422644"/>
    </source>
</evidence>